<dbReference type="PANTHER" id="PTHR35011:SF11">
    <property type="entry name" value="TRAP TRANSPORTER SMALL PERMEASE PROTEIN"/>
    <property type="match status" value="1"/>
</dbReference>
<dbReference type="GO" id="GO:0015740">
    <property type="term" value="P:C4-dicarboxylate transport"/>
    <property type="evidence" value="ECO:0007669"/>
    <property type="project" value="TreeGrafter"/>
</dbReference>
<name>A0A1N6IFQ4_9RHOB</name>
<evidence type="ECO:0000259" key="10">
    <source>
        <dbReference type="Pfam" id="PF04290"/>
    </source>
</evidence>
<evidence type="ECO:0000313" key="12">
    <source>
        <dbReference type="Proteomes" id="UP000184932"/>
    </source>
</evidence>
<gene>
    <name evidence="11" type="ORF">SAMN05444002_3824</name>
</gene>
<dbReference type="GO" id="GO:0022857">
    <property type="term" value="F:transmembrane transporter activity"/>
    <property type="evidence" value="ECO:0007669"/>
    <property type="project" value="UniProtKB-UniRule"/>
</dbReference>
<evidence type="ECO:0000256" key="1">
    <source>
        <dbReference type="ARBA" id="ARBA00004429"/>
    </source>
</evidence>
<keyword evidence="4 9" id="KW-0997">Cell inner membrane</keyword>
<dbReference type="PANTHER" id="PTHR35011">
    <property type="entry name" value="2,3-DIKETO-L-GULONATE TRAP TRANSPORTER SMALL PERMEASE PROTEIN YIAM"/>
    <property type="match status" value="1"/>
</dbReference>
<accession>A0A1N6IFQ4</accession>
<dbReference type="Proteomes" id="UP000184932">
    <property type="component" value="Unassembled WGS sequence"/>
</dbReference>
<evidence type="ECO:0000256" key="4">
    <source>
        <dbReference type="ARBA" id="ARBA00022519"/>
    </source>
</evidence>
<feature type="transmembrane region" description="Helical" evidence="9">
    <location>
        <begin position="86"/>
        <end position="108"/>
    </location>
</feature>
<feature type="transmembrane region" description="Helical" evidence="9">
    <location>
        <begin position="48"/>
        <end position="65"/>
    </location>
</feature>
<evidence type="ECO:0000256" key="7">
    <source>
        <dbReference type="ARBA" id="ARBA00023136"/>
    </source>
</evidence>
<evidence type="ECO:0000256" key="8">
    <source>
        <dbReference type="ARBA" id="ARBA00038436"/>
    </source>
</evidence>
<comment type="subcellular location">
    <subcellularLocation>
        <location evidence="1 9">Cell inner membrane</location>
        <topology evidence="1 9">Multi-pass membrane protein</topology>
    </subcellularLocation>
</comment>
<comment type="subunit">
    <text evidence="9">The complex comprises the extracytoplasmic solute receptor protein and the two transmembrane proteins.</text>
</comment>
<keyword evidence="5 9" id="KW-0812">Transmembrane</keyword>
<dbReference type="InterPro" id="IPR055348">
    <property type="entry name" value="DctQ"/>
</dbReference>
<dbReference type="STRING" id="1217970.SAMN05444002_3824"/>
<reference evidence="12" key="1">
    <citation type="submission" date="2016-11" db="EMBL/GenBank/DDBJ databases">
        <authorList>
            <person name="Varghese N."/>
            <person name="Submissions S."/>
        </authorList>
    </citation>
    <scope>NUCLEOTIDE SEQUENCE [LARGE SCALE GENOMIC DNA]</scope>
    <source>
        <strain evidence="12">DSM 29440</strain>
    </source>
</reference>
<dbReference type="EMBL" id="FSRL01000002">
    <property type="protein sequence ID" value="SIO30843.1"/>
    <property type="molecule type" value="Genomic_DNA"/>
</dbReference>
<feature type="transmembrane region" description="Helical" evidence="9">
    <location>
        <begin position="16"/>
        <end position="36"/>
    </location>
</feature>
<feature type="domain" description="Tripartite ATP-independent periplasmic transporters DctQ component" evidence="10">
    <location>
        <begin position="26"/>
        <end position="152"/>
    </location>
</feature>
<protein>
    <recommendedName>
        <fullName evidence="9">TRAP transporter small permease protein</fullName>
    </recommendedName>
</protein>
<keyword evidence="12" id="KW-1185">Reference proteome</keyword>
<keyword evidence="6 9" id="KW-1133">Transmembrane helix</keyword>
<comment type="similarity">
    <text evidence="8 9">Belongs to the TRAP transporter small permease family.</text>
</comment>
<evidence type="ECO:0000313" key="11">
    <source>
        <dbReference type="EMBL" id="SIO30843.1"/>
    </source>
</evidence>
<sequence length="160" mass="17919">MLGIARKLTSLIEESCLLAAFWALGIAVFAQFFFRYFLNMPLGWTEELARYLMISVAFLGLPVVTRRGEHIAIDMFVEMLPEPARPWLESIAELIQLAIIGTLAWQAWALAQLSGQQMSAIPLPKSVIYYIVLTGLLLNLAATLLRLSDRLRGVSQEARP</sequence>
<feature type="transmembrane region" description="Helical" evidence="9">
    <location>
        <begin position="128"/>
        <end position="147"/>
    </location>
</feature>
<dbReference type="InterPro" id="IPR007387">
    <property type="entry name" value="TRAP_DctQ"/>
</dbReference>
<evidence type="ECO:0000256" key="9">
    <source>
        <dbReference type="RuleBase" id="RU369079"/>
    </source>
</evidence>
<proteinExistence type="inferred from homology"/>
<keyword evidence="2 9" id="KW-0813">Transport</keyword>
<evidence type="ECO:0000256" key="5">
    <source>
        <dbReference type="ARBA" id="ARBA00022692"/>
    </source>
</evidence>
<evidence type="ECO:0000256" key="6">
    <source>
        <dbReference type="ARBA" id="ARBA00022989"/>
    </source>
</evidence>
<evidence type="ECO:0000256" key="2">
    <source>
        <dbReference type="ARBA" id="ARBA00022448"/>
    </source>
</evidence>
<comment type="function">
    <text evidence="9">Part of the tripartite ATP-independent periplasmic (TRAP) transport system.</text>
</comment>
<dbReference type="Pfam" id="PF04290">
    <property type="entry name" value="DctQ"/>
    <property type="match status" value="1"/>
</dbReference>
<dbReference type="RefSeq" id="WP_074257977.1">
    <property type="nucleotide sequence ID" value="NZ_FSRL01000002.1"/>
</dbReference>
<organism evidence="11 12">
    <name type="scientific">Vannielia litorea</name>
    <dbReference type="NCBI Taxonomy" id="1217970"/>
    <lineage>
        <taxon>Bacteria</taxon>
        <taxon>Pseudomonadati</taxon>
        <taxon>Pseudomonadota</taxon>
        <taxon>Alphaproteobacteria</taxon>
        <taxon>Rhodobacterales</taxon>
        <taxon>Paracoccaceae</taxon>
        <taxon>Vannielia</taxon>
    </lineage>
</organism>
<keyword evidence="7 9" id="KW-0472">Membrane</keyword>
<evidence type="ECO:0000256" key="3">
    <source>
        <dbReference type="ARBA" id="ARBA00022475"/>
    </source>
</evidence>
<keyword evidence="3" id="KW-1003">Cell membrane</keyword>
<dbReference type="GO" id="GO:0005886">
    <property type="term" value="C:plasma membrane"/>
    <property type="evidence" value="ECO:0007669"/>
    <property type="project" value="UniProtKB-SubCell"/>
</dbReference>
<dbReference type="AlphaFoldDB" id="A0A1N6IFQ4"/>